<comment type="cofactor">
    <cofactor evidence="1">
        <name>Mn(2+)</name>
        <dbReference type="ChEBI" id="CHEBI:29035"/>
    </cofactor>
</comment>
<accession>A0A1L7R843</accession>
<dbReference type="GO" id="GO:0046872">
    <property type="term" value="F:metal ion binding"/>
    <property type="evidence" value="ECO:0007669"/>
    <property type="project" value="UniProtKB-KW"/>
</dbReference>
<dbReference type="InterPro" id="IPR015797">
    <property type="entry name" value="NUDIX_hydrolase-like_dom_sf"/>
</dbReference>
<evidence type="ECO:0000256" key="4">
    <source>
        <dbReference type="ARBA" id="ARBA00022801"/>
    </source>
</evidence>
<evidence type="ECO:0000259" key="7">
    <source>
        <dbReference type="PROSITE" id="PS51462"/>
    </source>
</evidence>
<keyword evidence="5" id="KW-0460">Magnesium</keyword>
<dbReference type="PROSITE" id="PS51462">
    <property type="entry name" value="NUDIX"/>
    <property type="match status" value="1"/>
</dbReference>
<evidence type="ECO:0000256" key="5">
    <source>
        <dbReference type="ARBA" id="ARBA00022842"/>
    </source>
</evidence>
<feature type="domain" description="Nudix hydrolase" evidence="7">
    <location>
        <begin position="37"/>
        <end position="215"/>
    </location>
</feature>
<reference evidence="8" key="1">
    <citation type="submission" date="2014-07" db="EMBL/GenBank/DDBJ databases">
        <authorList>
            <person name="Zhang J.E."/>
            <person name="Yang H."/>
            <person name="Guo J."/>
            <person name="Deng Z."/>
            <person name="Luo H."/>
            <person name="Luo M."/>
            <person name="Zhao B."/>
        </authorList>
    </citation>
    <scope>NUCLEOTIDE SEQUENCE</scope>
    <source>
        <strain evidence="8">AM4</strain>
    </source>
</reference>
<dbReference type="PANTHER" id="PTHR12992:SF11">
    <property type="entry name" value="MITOCHONDRIAL COENZYME A DIPHOSPHATASE NUDT8"/>
    <property type="match status" value="1"/>
</dbReference>
<dbReference type="CDD" id="cd03426">
    <property type="entry name" value="NUDIX_CoAse_Nudt7"/>
    <property type="match status" value="1"/>
</dbReference>
<evidence type="ECO:0000313" key="8">
    <source>
        <dbReference type="EMBL" id="CED90015.1"/>
    </source>
</evidence>
<sequence>MGVVDDLRRVAAATPHLDGLESRRERAQGLSSSGRALRRSAVLVLFGVGEQAASRGVRADGEGASVDDLDVVLTLRSAAVSHHPGEVAFPGGGLEPTDGGDPTAAALREAWEEAGIEPSDVDVLGALPEAALTASANLVTPVLGWWATPRDMRLDGTETRWAMRVGVGALVDPAARRTWVLERGGQVWRGPAFVTRDDGPLVWGFTAAVLSTVIDAAGWTVPWDEAREISVVGK</sequence>
<dbReference type="EMBL" id="LK995461">
    <property type="protein sequence ID" value="CED90015.1"/>
    <property type="molecule type" value="Genomic_DNA"/>
</dbReference>
<protein>
    <submittedName>
        <fullName evidence="8">NTP pyrophosphohydrolase including oxidative damage repair enzyme</fullName>
    </submittedName>
</protein>
<dbReference type="RefSeq" id="WP_210578242.1">
    <property type="nucleotide sequence ID" value="NZ_LK995461.1"/>
</dbReference>
<gene>
    <name evidence="8" type="ORF">AAM4_0120</name>
</gene>
<evidence type="ECO:0000256" key="2">
    <source>
        <dbReference type="ARBA" id="ARBA00001946"/>
    </source>
</evidence>
<dbReference type="InterPro" id="IPR000086">
    <property type="entry name" value="NUDIX_hydrolase_dom"/>
</dbReference>
<dbReference type="Gene3D" id="3.90.79.10">
    <property type="entry name" value="Nucleoside Triphosphate Pyrophosphohydrolase"/>
    <property type="match status" value="1"/>
</dbReference>
<dbReference type="Pfam" id="PF00293">
    <property type="entry name" value="NUDIX"/>
    <property type="match status" value="1"/>
</dbReference>
<dbReference type="AlphaFoldDB" id="A0A1L7R843"/>
<dbReference type="GO" id="GO:0010945">
    <property type="term" value="F:coenzyme A diphosphatase activity"/>
    <property type="evidence" value="ECO:0007669"/>
    <property type="project" value="InterPro"/>
</dbReference>
<evidence type="ECO:0000256" key="6">
    <source>
        <dbReference type="ARBA" id="ARBA00023211"/>
    </source>
</evidence>
<comment type="cofactor">
    <cofactor evidence="2">
        <name>Mg(2+)</name>
        <dbReference type="ChEBI" id="CHEBI:18420"/>
    </cofactor>
</comment>
<dbReference type="SUPFAM" id="SSF55811">
    <property type="entry name" value="Nudix"/>
    <property type="match status" value="1"/>
</dbReference>
<name>A0A1L7R843_9ACTO</name>
<dbReference type="PANTHER" id="PTHR12992">
    <property type="entry name" value="NUDIX HYDROLASE"/>
    <property type="match status" value="1"/>
</dbReference>
<organism evidence="8">
    <name type="scientific">Actinomyces succiniciruminis</name>
    <dbReference type="NCBI Taxonomy" id="1522002"/>
    <lineage>
        <taxon>Bacteria</taxon>
        <taxon>Bacillati</taxon>
        <taxon>Actinomycetota</taxon>
        <taxon>Actinomycetes</taxon>
        <taxon>Actinomycetales</taxon>
        <taxon>Actinomycetaceae</taxon>
        <taxon>Actinomyces</taxon>
    </lineage>
</organism>
<keyword evidence="3" id="KW-0479">Metal-binding</keyword>
<evidence type="ECO:0000256" key="3">
    <source>
        <dbReference type="ARBA" id="ARBA00022723"/>
    </source>
</evidence>
<proteinExistence type="predicted"/>
<keyword evidence="4 8" id="KW-0378">Hydrolase</keyword>
<evidence type="ECO:0000256" key="1">
    <source>
        <dbReference type="ARBA" id="ARBA00001936"/>
    </source>
</evidence>
<dbReference type="InterPro" id="IPR045121">
    <property type="entry name" value="CoAse"/>
</dbReference>
<keyword evidence="6" id="KW-0464">Manganese</keyword>